<evidence type="ECO:0000313" key="3">
    <source>
        <dbReference type="Proteomes" id="UP000260363"/>
    </source>
</evidence>
<dbReference type="PATRIC" id="fig|83560.10.peg.329"/>
<sequence length="445" mass="47285">MSIGSQQFSSFTKLSFNNIAKLTGVANPTRETDAVPLQYLRANYLSKNDPNPGYLPIQGGKMTGNINMGTHSIFNLKQPTAPTIQLPPDSEKPSDPSEDVDFQNKTKEEQEAAIADYNTKLAAYQKKISDYNVAWKAFYSEAATVQYVNGIVTRLTTNTQLDTANASAKEVEKKIALAQKTLGVEITTPPPPPTIDPTTGTFAPGGSTNPPTTSSTPSYDNLPSNIKNSEFVVTQSDNTLTGDLKMTNAQISNIKTPADSGEDNYAANVTYLESKLKQPKRTFISNTFSQTTISGHIPWLSTTSGSTSEPDFKTTDSDQYFETTQENLKIKTAGLLVLSVRGTWNGSTSGGNTQTPATFPVSLTVTPDTTGGGGSTGSATTLTLPITLHSGNSVMMQLPITAAAQVKIAPSTTSGGSGTTPSTLSSWSWEAALYPIDVTSTTTSP</sequence>
<dbReference type="KEGG" id="cmx:DNC_01610"/>
<organism evidence="2 3">
    <name type="scientific">Chlamydia muridarum</name>
    <dbReference type="NCBI Taxonomy" id="83560"/>
    <lineage>
        <taxon>Bacteria</taxon>
        <taxon>Pseudomonadati</taxon>
        <taxon>Chlamydiota</taxon>
        <taxon>Chlamydiia</taxon>
        <taxon>Chlamydiales</taxon>
        <taxon>Chlamydiaceae</taxon>
        <taxon>Chlamydia/Chlamydophila group</taxon>
        <taxon>Chlamydia</taxon>
    </lineage>
</organism>
<evidence type="ECO:0000256" key="1">
    <source>
        <dbReference type="SAM" id="MobiDB-lite"/>
    </source>
</evidence>
<reference evidence="2 3" key="1">
    <citation type="submission" date="2014-02" db="EMBL/GenBank/DDBJ databases">
        <authorList>
            <person name="Chen C."/>
            <person name="Conrad T.A."/>
            <person name="Zhou Z."/>
            <person name="Lai Z."/>
            <person name="Zhong G."/>
        </authorList>
    </citation>
    <scope>NUCLEOTIDE SEQUENCE [LARGE SCALE GENOMIC DNA]</scope>
    <source>
        <strain evidence="2 3">Nigg3-28</strain>
    </source>
</reference>
<dbReference type="AlphaFoldDB" id="A0A069ZQA3"/>
<name>A0A069ZQA3_CHLMR</name>
<protein>
    <submittedName>
        <fullName evidence="2">Uncharacterized protein</fullName>
    </submittedName>
</protein>
<proteinExistence type="predicted"/>
<accession>A0A069ZQA3</accession>
<dbReference type="KEGG" id="cmm:NC80_01595"/>
<evidence type="ECO:0000313" key="2">
    <source>
        <dbReference type="EMBL" id="AJR10406.1"/>
    </source>
</evidence>
<dbReference type="STRING" id="83560.NC80_01595"/>
<gene>
    <name evidence="2" type="ORF">BD36_01725</name>
</gene>
<dbReference type="EMBL" id="CP007217">
    <property type="protein sequence ID" value="AJR10406.1"/>
    <property type="molecule type" value="Genomic_DNA"/>
</dbReference>
<dbReference type="KEGG" id="cmg:NC81_01610"/>
<dbReference type="OMA" id="TVTSWSW"/>
<dbReference type="Proteomes" id="UP000260363">
    <property type="component" value="Chromosome"/>
</dbReference>
<feature type="region of interest" description="Disordered" evidence="1">
    <location>
        <begin position="80"/>
        <end position="105"/>
    </location>
</feature>